<dbReference type="SUPFAM" id="SSF74653">
    <property type="entry name" value="TolA/TonB C-terminal domain"/>
    <property type="match status" value="1"/>
</dbReference>
<accession>A0A1W6Z7D9</accession>
<dbReference type="AlphaFoldDB" id="A0A1W6Z7D9"/>
<dbReference type="KEGG" id="bgm:CAL15_02185"/>
<organism evidence="1 2">
    <name type="scientific">Bordetella genomosp. 13</name>
    <dbReference type="NCBI Taxonomy" id="463040"/>
    <lineage>
        <taxon>Bacteria</taxon>
        <taxon>Pseudomonadati</taxon>
        <taxon>Pseudomonadota</taxon>
        <taxon>Betaproteobacteria</taxon>
        <taxon>Burkholderiales</taxon>
        <taxon>Alcaligenaceae</taxon>
        <taxon>Bordetella</taxon>
    </lineage>
</organism>
<dbReference type="EMBL" id="CP021111">
    <property type="protein sequence ID" value="ARP93298.1"/>
    <property type="molecule type" value="Genomic_DNA"/>
</dbReference>
<dbReference type="RefSeq" id="WP_086077135.1">
    <property type="nucleotide sequence ID" value="NZ_CP021111.1"/>
</dbReference>
<keyword evidence="2" id="KW-1185">Reference proteome</keyword>
<proteinExistence type="predicted"/>
<reference evidence="1 2" key="1">
    <citation type="submission" date="2017-05" db="EMBL/GenBank/DDBJ databases">
        <title>Complete and WGS of Bordetella genogroups.</title>
        <authorList>
            <person name="Spilker T."/>
            <person name="LiPuma J."/>
        </authorList>
    </citation>
    <scope>NUCLEOTIDE SEQUENCE [LARGE SCALE GENOMIC DNA]</scope>
    <source>
        <strain evidence="1 2">AU7206</strain>
    </source>
</reference>
<protein>
    <recommendedName>
        <fullName evidence="3">Secretin/TonB short N-terminal domain-containing protein</fullName>
    </recommendedName>
</protein>
<dbReference type="OrthoDB" id="8859744at2"/>
<dbReference type="Gene3D" id="3.55.50.30">
    <property type="match status" value="1"/>
</dbReference>
<dbReference type="Proteomes" id="UP000194161">
    <property type="component" value="Chromosome"/>
</dbReference>
<name>A0A1W6Z7D9_9BORD</name>
<evidence type="ECO:0008006" key="3">
    <source>
        <dbReference type="Google" id="ProtNLM"/>
    </source>
</evidence>
<evidence type="ECO:0000313" key="2">
    <source>
        <dbReference type="Proteomes" id="UP000194161"/>
    </source>
</evidence>
<gene>
    <name evidence="1" type="ORF">CAL15_02185</name>
</gene>
<dbReference type="STRING" id="463040.CAL15_02185"/>
<sequence length="202" mass="21964">MASAQDFPSGPTAREIDFNIEAQPLEDAVEQFSAITGISVVYQASLSVGRSSVPVSGRYLPDTALRMMVSNAQLNVRRTAEFSYVITSAPPASSASTARQWRSASEKSYYGLVQRSLRRALCANARVAPASYRAALQFWIDPLGHIDRVHLLDTTGDPQRDDVLRQTLTGLTVAPPPQELPQPVLMVLLPREQALTADCHAG</sequence>
<evidence type="ECO:0000313" key="1">
    <source>
        <dbReference type="EMBL" id="ARP93298.1"/>
    </source>
</evidence>
<dbReference type="Gene3D" id="3.30.1150.10">
    <property type="match status" value="1"/>
</dbReference>